<proteinExistence type="predicted"/>
<dbReference type="eggNOG" id="COG1611">
    <property type="taxonomic scope" value="Bacteria"/>
</dbReference>
<protein>
    <recommendedName>
        <fullName evidence="3">TIGR00725 family protein</fullName>
    </recommendedName>
</protein>
<dbReference type="PANTHER" id="PTHR43393:SF3">
    <property type="entry name" value="LYSINE DECARBOXYLASE-LIKE PROTEIN"/>
    <property type="match status" value="1"/>
</dbReference>
<dbReference type="AlphaFoldDB" id="C0GHM8"/>
<dbReference type="Pfam" id="PF18306">
    <property type="entry name" value="LDcluster4"/>
    <property type="match status" value="1"/>
</dbReference>
<reference evidence="1 2" key="1">
    <citation type="submission" date="2009-02" db="EMBL/GenBank/DDBJ databases">
        <title>Sequencing of the draft genome and assembly of Dethiobacter alkaliphilus AHT 1.</title>
        <authorList>
            <consortium name="US DOE Joint Genome Institute (JGI-PGF)"/>
            <person name="Lucas S."/>
            <person name="Copeland A."/>
            <person name="Lapidus A."/>
            <person name="Glavina del Rio T."/>
            <person name="Dalin E."/>
            <person name="Tice H."/>
            <person name="Bruce D."/>
            <person name="Goodwin L."/>
            <person name="Pitluck S."/>
            <person name="Larimer F."/>
            <person name="Land M.L."/>
            <person name="Hauser L."/>
            <person name="Muyzer G."/>
        </authorList>
    </citation>
    <scope>NUCLEOTIDE SEQUENCE [LARGE SCALE GENOMIC DNA]</scope>
    <source>
        <strain evidence="1 2">AHT 1</strain>
    </source>
</reference>
<keyword evidence="2" id="KW-1185">Reference proteome</keyword>
<dbReference type="Gene3D" id="3.40.50.450">
    <property type="match status" value="1"/>
</dbReference>
<dbReference type="OrthoDB" id="9794907at2"/>
<dbReference type="EMBL" id="ACJM01000009">
    <property type="protein sequence ID" value="EEG77234.1"/>
    <property type="molecule type" value="Genomic_DNA"/>
</dbReference>
<dbReference type="PANTHER" id="PTHR43393">
    <property type="entry name" value="CYTOKININ RIBOSIDE 5'-MONOPHOSPHATE PHOSPHORIBOHYDROLASE"/>
    <property type="match status" value="1"/>
</dbReference>
<dbReference type="SUPFAM" id="SSF102405">
    <property type="entry name" value="MCP/YpsA-like"/>
    <property type="match status" value="1"/>
</dbReference>
<comment type="caution">
    <text evidence="1">The sequence shown here is derived from an EMBL/GenBank/DDBJ whole genome shotgun (WGS) entry which is preliminary data.</text>
</comment>
<sequence length="161" mass="16368">MVQQKYVGVIGAAECGVDVVALAEEVGNVVAKSGSVLVCGGRSGVMEAAAKGARDAGGIAIGILPGDDPRSGNSYINFGIATGMGDARNVIIARTCDVLVAVTGSYGTLSEIGLAMKMGKPVIGLKTWSCIDYCGQPAALHAAEDVADVEEILNKLLNNNE</sequence>
<dbReference type="GO" id="GO:0005829">
    <property type="term" value="C:cytosol"/>
    <property type="evidence" value="ECO:0007669"/>
    <property type="project" value="TreeGrafter"/>
</dbReference>
<dbReference type="STRING" id="555088.DealDRAFT_1987"/>
<name>C0GHM8_DETAL</name>
<dbReference type="NCBIfam" id="TIGR00725">
    <property type="entry name" value="TIGR00725 family protein"/>
    <property type="match status" value="1"/>
</dbReference>
<dbReference type="InterPro" id="IPR005268">
    <property type="entry name" value="CHP00725"/>
</dbReference>
<gene>
    <name evidence="1" type="ORF">DealDRAFT_1987</name>
</gene>
<accession>C0GHM8</accession>
<dbReference type="Proteomes" id="UP000006443">
    <property type="component" value="Unassembled WGS sequence"/>
</dbReference>
<dbReference type="InterPro" id="IPR041164">
    <property type="entry name" value="LDcluster4"/>
</dbReference>
<evidence type="ECO:0008006" key="3">
    <source>
        <dbReference type="Google" id="ProtNLM"/>
    </source>
</evidence>
<evidence type="ECO:0000313" key="2">
    <source>
        <dbReference type="Proteomes" id="UP000006443"/>
    </source>
</evidence>
<dbReference type="InterPro" id="IPR052341">
    <property type="entry name" value="LOG_family_nucleotidases"/>
</dbReference>
<evidence type="ECO:0000313" key="1">
    <source>
        <dbReference type="EMBL" id="EEG77234.1"/>
    </source>
</evidence>
<organism evidence="1 2">
    <name type="scientific">Dethiobacter alkaliphilus AHT 1</name>
    <dbReference type="NCBI Taxonomy" id="555088"/>
    <lineage>
        <taxon>Bacteria</taxon>
        <taxon>Bacillati</taxon>
        <taxon>Bacillota</taxon>
        <taxon>Dethiobacteria</taxon>
        <taxon>Dethiobacterales</taxon>
        <taxon>Dethiobacteraceae</taxon>
        <taxon>Dethiobacter</taxon>
    </lineage>
</organism>
<dbReference type="RefSeq" id="WP_008517041.1">
    <property type="nucleotide sequence ID" value="NZ_ACJM01000009.1"/>
</dbReference>